<name>A0A5C4NGG8_9RHOB</name>
<dbReference type="OrthoDB" id="7644647at2"/>
<dbReference type="AlphaFoldDB" id="A0A5C4NGG8"/>
<evidence type="ECO:0000313" key="1">
    <source>
        <dbReference type="EMBL" id="TNC71559.1"/>
    </source>
</evidence>
<evidence type="ECO:0000313" key="2">
    <source>
        <dbReference type="Proteomes" id="UP000305709"/>
    </source>
</evidence>
<organism evidence="1 2">
    <name type="scientific">Rubellimicrobium roseum</name>
    <dbReference type="NCBI Taxonomy" id="687525"/>
    <lineage>
        <taxon>Bacteria</taxon>
        <taxon>Pseudomonadati</taxon>
        <taxon>Pseudomonadota</taxon>
        <taxon>Alphaproteobacteria</taxon>
        <taxon>Rhodobacterales</taxon>
        <taxon>Roseobacteraceae</taxon>
        <taxon>Rubellimicrobium</taxon>
    </lineage>
</organism>
<accession>A0A5C4NGG8</accession>
<keyword evidence="2" id="KW-1185">Reference proteome</keyword>
<comment type="caution">
    <text evidence="1">The sequence shown here is derived from an EMBL/GenBank/DDBJ whole genome shotgun (WGS) entry which is preliminary data.</text>
</comment>
<dbReference type="Proteomes" id="UP000305709">
    <property type="component" value="Unassembled WGS sequence"/>
</dbReference>
<gene>
    <name evidence="1" type="ORF">FHG71_11440</name>
</gene>
<dbReference type="EMBL" id="VDFV01000013">
    <property type="protein sequence ID" value="TNC71559.1"/>
    <property type="molecule type" value="Genomic_DNA"/>
</dbReference>
<protein>
    <submittedName>
        <fullName evidence="1">Uncharacterized protein</fullName>
    </submittedName>
</protein>
<proteinExistence type="predicted"/>
<reference evidence="1 2" key="1">
    <citation type="submission" date="2019-06" db="EMBL/GenBank/DDBJ databases">
        <authorList>
            <person name="Jiang L."/>
        </authorList>
    </citation>
    <scope>NUCLEOTIDE SEQUENCE [LARGE SCALE GENOMIC DNA]</scope>
    <source>
        <strain evidence="1 2">YIM 48858</strain>
    </source>
</reference>
<sequence length="188" mass="20100">MTPGPGHNGGPSLDEGTAWRRHCWTRARTDLLPTLPVEVVRLRVARARELGLPYRTYAGLRASTGRDLIGFLFSSNALRLLRATDPLPEDRHARLMALVACDRVGLAQPPLAPSALLARAPLDAAQAAPPALASWPALRNDLKALLRTRRLPGDAVLLVADTALERDWVAAGGLAGVLAGDAYFAPQP</sequence>